<accession>A0A507EBN4</accession>
<dbReference type="InterPro" id="IPR013926">
    <property type="entry name" value="CGI121/TPRKB"/>
</dbReference>
<dbReference type="PANTHER" id="PTHR15840">
    <property type="entry name" value="CGI-121 FAMILY MEMBER"/>
    <property type="match status" value="1"/>
</dbReference>
<keyword evidence="6 8" id="KW-0539">Nucleus</keyword>
<dbReference type="PANTHER" id="PTHR15840:SF10">
    <property type="entry name" value="EKC_KEOPS COMPLEX SUBUNIT TPRKB"/>
    <property type="match status" value="1"/>
</dbReference>
<evidence type="ECO:0000313" key="9">
    <source>
        <dbReference type="EMBL" id="TPX61196.1"/>
    </source>
</evidence>
<dbReference type="GO" id="GO:0000408">
    <property type="term" value="C:EKC/KEOPS complex"/>
    <property type="evidence" value="ECO:0007669"/>
    <property type="project" value="TreeGrafter"/>
</dbReference>
<dbReference type="Pfam" id="PF08617">
    <property type="entry name" value="CGI-121"/>
    <property type="match status" value="1"/>
</dbReference>
<keyword evidence="5" id="KW-0819">tRNA processing</keyword>
<dbReference type="GO" id="GO:0005634">
    <property type="term" value="C:nucleus"/>
    <property type="evidence" value="ECO:0007669"/>
    <property type="project" value="UniProtKB-SubCell"/>
</dbReference>
<evidence type="ECO:0000313" key="10">
    <source>
        <dbReference type="Proteomes" id="UP000318582"/>
    </source>
</evidence>
<evidence type="ECO:0000256" key="8">
    <source>
        <dbReference type="RuleBase" id="RU004398"/>
    </source>
</evidence>
<proteinExistence type="inferred from homology"/>
<dbReference type="STRING" id="109895.A0A507EBN4"/>
<dbReference type="Gene3D" id="3.30.2380.10">
    <property type="entry name" value="CGI121/TPRKB"/>
    <property type="match status" value="1"/>
</dbReference>
<dbReference type="EMBL" id="QEAQ01000009">
    <property type="protein sequence ID" value="TPX61196.1"/>
    <property type="molecule type" value="Genomic_DNA"/>
</dbReference>
<evidence type="ECO:0000256" key="1">
    <source>
        <dbReference type="ARBA" id="ARBA00004123"/>
    </source>
</evidence>
<dbReference type="GO" id="GO:0002949">
    <property type="term" value="P:tRNA threonylcarbamoyladenosine modification"/>
    <property type="evidence" value="ECO:0007669"/>
    <property type="project" value="TreeGrafter"/>
</dbReference>
<dbReference type="GO" id="GO:0005829">
    <property type="term" value="C:cytosol"/>
    <property type="evidence" value="ECO:0007669"/>
    <property type="project" value="TreeGrafter"/>
</dbReference>
<protein>
    <recommendedName>
        <fullName evidence="4">EKC/KEOPS complex subunit CGI121</fullName>
    </recommendedName>
    <alternativeName>
        <fullName evidence="3">EKC/KEOPS complex subunit cgi121</fullName>
    </alternativeName>
</protein>
<evidence type="ECO:0000256" key="5">
    <source>
        <dbReference type="ARBA" id="ARBA00022694"/>
    </source>
</evidence>
<evidence type="ECO:0000256" key="3">
    <source>
        <dbReference type="ARBA" id="ARBA00015316"/>
    </source>
</evidence>
<name>A0A507EBN4_9FUNG</name>
<comment type="caution">
    <text evidence="9">The sequence shown here is derived from an EMBL/GenBank/DDBJ whole genome shotgun (WGS) entry which is preliminary data.</text>
</comment>
<dbReference type="InterPro" id="IPR036504">
    <property type="entry name" value="CGI121/TPRKB_sf"/>
</dbReference>
<dbReference type="SUPFAM" id="SSF143870">
    <property type="entry name" value="PF0523-like"/>
    <property type="match status" value="1"/>
</dbReference>
<evidence type="ECO:0000256" key="6">
    <source>
        <dbReference type="ARBA" id="ARBA00023242"/>
    </source>
</evidence>
<gene>
    <name evidence="9" type="ORF">PhCBS80983_g01236</name>
</gene>
<comment type="subcellular location">
    <subcellularLocation>
        <location evidence="1">Nucleus</location>
    </subcellularLocation>
</comment>
<dbReference type="Proteomes" id="UP000318582">
    <property type="component" value="Unassembled WGS sequence"/>
</dbReference>
<evidence type="ECO:0000256" key="7">
    <source>
        <dbReference type="ARBA" id="ARBA00025043"/>
    </source>
</evidence>
<evidence type="ECO:0000256" key="2">
    <source>
        <dbReference type="ARBA" id="ARBA00005546"/>
    </source>
</evidence>
<comment type="function">
    <text evidence="7">Component of the EKC/KEOPS complex that is required for the formation of a threonylcarbamoyl group on adenosine at position 37 (t(6)A37) in tRNAs that read codons beginning with adenine. The complex is probably involved in the transfer of the threonylcarbamoyl moiety of threonylcarbamoyl-AMP (TC-AMP) to the N6 group of A37. CGI121 acts as an allosteric effector that regulates the t(6)A activity of the complex. The EKC/KEOPS complex also promotes both telomere uncapping and telomere elongation. The complex is required for efficient recruitment of transcriptional coactivators. CGI121 is not required for tRNA modification.</text>
</comment>
<reference evidence="9 10" key="1">
    <citation type="journal article" date="2019" name="Sci. Rep.">
        <title>Comparative genomics of chytrid fungi reveal insights into the obligate biotrophic and pathogenic lifestyle of Synchytrium endobioticum.</title>
        <authorList>
            <person name="van de Vossenberg B.T.L.H."/>
            <person name="Warris S."/>
            <person name="Nguyen H.D.T."/>
            <person name="van Gent-Pelzer M.P.E."/>
            <person name="Joly D.L."/>
            <person name="van de Geest H.C."/>
            <person name="Bonants P.J.M."/>
            <person name="Smith D.S."/>
            <person name="Levesque C.A."/>
            <person name="van der Lee T.A.J."/>
        </authorList>
    </citation>
    <scope>NUCLEOTIDE SEQUENCE [LARGE SCALE GENOMIC DNA]</scope>
    <source>
        <strain evidence="9 10">CBS 809.83</strain>
    </source>
</reference>
<keyword evidence="10" id="KW-1185">Reference proteome</keyword>
<sequence length="194" mass="21058">MQQIALPSLFAAPSADVPHQTVPLPQSQHQMHVAVFTGVKNAKEVRSLLIKGDESVPQMALINAAPIVDVFQVQMACTKALLQQDQGTMKTRSLYSEILFNLCPTTNISDAIRQFGIAESSSTVIAVMLGTEAPSVEKQLIDLVQGEIIEVNRIPDFTDLKTVNKIYKLGNAVRDHSETLALVIGAMALKGHLN</sequence>
<evidence type="ECO:0000256" key="4">
    <source>
        <dbReference type="ARBA" id="ARBA00016009"/>
    </source>
</evidence>
<comment type="similarity">
    <text evidence="2 8">Belongs to the CGI121/TPRKB family.</text>
</comment>
<organism evidence="9 10">
    <name type="scientific">Powellomyces hirtus</name>
    <dbReference type="NCBI Taxonomy" id="109895"/>
    <lineage>
        <taxon>Eukaryota</taxon>
        <taxon>Fungi</taxon>
        <taxon>Fungi incertae sedis</taxon>
        <taxon>Chytridiomycota</taxon>
        <taxon>Chytridiomycota incertae sedis</taxon>
        <taxon>Chytridiomycetes</taxon>
        <taxon>Spizellomycetales</taxon>
        <taxon>Powellomycetaceae</taxon>
        <taxon>Powellomyces</taxon>
    </lineage>
</organism>
<dbReference type="AlphaFoldDB" id="A0A507EBN4"/>